<evidence type="ECO:0000313" key="2">
    <source>
        <dbReference type="Proteomes" id="UP000682782"/>
    </source>
</evidence>
<gene>
    <name evidence="1" type="ORF">JYE49_05850</name>
</gene>
<keyword evidence="2" id="KW-1185">Reference proteome</keyword>
<name>A0AC61MYK5_9FIRM</name>
<reference evidence="1" key="1">
    <citation type="submission" date="2021-01" db="EMBL/GenBank/DDBJ databases">
        <title>Complete genome sequence of Clostridiales bacterium R-7.</title>
        <authorList>
            <person name="Mahoney-Kurpe S.C."/>
            <person name="Palevich N."/>
            <person name="Koike S."/>
            <person name="Moon C.D."/>
            <person name="Attwood G.T."/>
        </authorList>
    </citation>
    <scope>NUCLEOTIDE SEQUENCE</scope>
    <source>
        <strain evidence="1">R-7</strain>
    </source>
</reference>
<proteinExistence type="predicted"/>
<dbReference type="EMBL" id="CP068393">
    <property type="protein sequence ID" value="QUC68217.1"/>
    <property type="molecule type" value="Genomic_DNA"/>
</dbReference>
<dbReference type="Proteomes" id="UP000682782">
    <property type="component" value="Chromosome"/>
</dbReference>
<sequence length="373" mass="43008">MKTVFFLVNYTPDDQSIGITKKISGQISALRKLGYNVYYTCYKNEGVAICNNNDSIVATEKFKTKNGKINRLLRYNLLLHLAYQYITTSNIRYNYCYARISAATNRYVSILRTMHNQGAKVIVEMLSYFPGIKPKTIKSKYLWFFVKRNIGQLQSVIDKVITEGEIKDFYGIPSEKGRIGVNVDTLPVHHYIGNKDELNLISVGNEREYHGYDRLIFSYKEYLKHNEKVKITIHIVGEVSKRTKAMITPDLSDKVILYGKLYGEELKTIYNKCNLGVGPLAQHRIGGKKDTGLKTKEYLGIGIPYIYSGVEEDLPNEFPYVYRIPADESIIDFASIWEFYKKIRDNSKMSEEMRNIAKETLSWDSIMKKALSF</sequence>
<protein>
    <submittedName>
        <fullName evidence="1">Glycosyltransferase</fullName>
    </submittedName>
</protein>
<evidence type="ECO:0000313" key="1">
    <source>
        <dbReference type="EMBL" id="QUC68217.1"/>
    </source>
</evidence>
<organism evidence="1 2">
    <name type="scientific">Aristaeella hokkaidonensis</name>
    <dbReference type="NCBI Taxonomy" id="3046382"/>
    <lineage>
        <taxon>Bacteria</taxon>
        <taxon>Bacillati</taxon>
        <taxon>Bacillota</taxon>
        <taxon>Clostridia</taxon>
        <taxon>Eubacteriales</taxon>
        <taxon>Aristaeellaceae</taxon>
        <taxon>Aristaeella</taxon>
    </lineage>
</organism>
<accession>A0AC61MYK5</accession>